<evidence type="ECO:0000313" key="5">
    <source>
        <dbReference type="Proteomes" id="UP000295794"/>
    </source>
</evidence>
<dbReference type="EMBL" id="UGHR01000001">
    <property type="protein sequence ID" value="STQ89141.1"/>
    <property type="molecule type" value="Genomic_DNA"/>
</dbReference>
<evidence type="ECO:0000313" key="3">
    <source>
        <dbReference type="EMBL" id="TCU90114.1"/>
    </source>
</evidence>
<sequence>MQSLSPADVIQRQLDAYNAKNVDAWLATYAADAQQFTLHGELLAAGHAAIRSRVLSRFAEPDLYAKLLQRTVMGPIVVDYERITRNFPEGKGTVEMLCVYEVADGLIQKVSFAFGEPLLMVPGA</sequence>
<dbReference type="Pfam" id="PF12680">
    <property type="entry name" value="SnoaL_2"/>
    <property type="match status" value="1"/>
</dbReference>
<keyword evidence="5" id="KW-1185">Reference proteome</keyword>
<gene>
    <name evidence="3" type="ORF">EV682_101133</name>
    <name evidence="2" type="ORF">NCTC11159_00152</name>
</gene>
<name>A0A377Q5L7_9NEIS</name>
<dbReference type="EMBL" id="SMBT01000001">
    <property type="protein sequence ID" value="TCU90114.1"/>
    <property type="molecule type" value="Genomic_DNA"/>
</dbReference>
<proteinExistence type="predicted"/>
<dbReference type="SUPFAM" id="SSF54427">
    <property type="entry name" value="NTF2-like"/>
    <property type="match status" value="1"/>
</dbReference>
<dbReference type="Proteomes" id="UP000295794">
    <property type="component" value="Unassembled WGS sequence"/>
</dbReference>
<dbReference type="Proteomes" id="UP000255108">
    <property type="component" value="Unassembled WGS sequence"/>
</dbReference>
<evidence type="ECO:0000313" key="4">
    <source>
        <dbReference type="Proteomes" id="UP000255108"/>
    </source>
</evidence>
<dbReference type="AlphaFoldDB" id="A0A377Q5L7"/>
<accession>A0A377Q5L7</accession>
<feature type="domain" description="SnoaL-like" evidence="1">
    <location>
        <begin position="10"/>
        <end position="108"/>
    </location>
</feature>
<dbReference type="RefSeq" id="WP_115225627.1">
    <property type="nucleotide sequence ID" value="NZ_CAWOLO010000001.1"/>
</dbReference>
<dbReference type="InterPro" id="IPR037401">
    <property type="entry name" value="SnoaL-like"/>
</dbReference>
<dbReference type="PIRSF" id="PIRSF030561">
    <property type="entry name" value="UCP030561"/>
    <property type="match status" value="1"/>
</dbReference>
<dbReference type="OrthoDB" id="9799296at2"/>
<reference evidence="2 4" key="1">
    <citation type="submission" date="2018-06" db="EMBL/GenBank/DDBJ databases">
        <authorList>
            <consortium name="Pathogen Informatics"/>
            <person name="Doyle S."/>
        </authorList>
    </citation>
    <scope>NUCLEOTIDE SEQUENCE [LARGE SCALE GENOMIC DNA]</scope>
    <source>
        <strain evidence="2 4">NCTC11159</strain>
    </source>
</reference>
<dbReference type="InterPro" id="IPR008317">
    <property type="entry name" value="UCP030561"/>
</dbReference>
<evidence type="ECO:0000313" key="2">
    <source>
        <dbReference type="EMBL" id="STQ89141.1"/>
    </source>
</evidence>
<dbReference type="Gene3D" id="3.10.450.50">
    <property type="match status" value="1"/>
</dbReference>
<organism evidence="2 4">
    <name type="scientific">Iodobacter fluviatilis</name>
    <dbReference type="NCBI Taxonomy" id="537"/>
    <lineage>
        <taxon>Bacteria</taxon>
        <taxon>Pseudomonadati</taxon>
        <taxon>Pseudomonadota</taxon>
        <taxon>Betaproteobacteria</taxon>
        <taxon>Neisseriales</taxon>
        <taxon>Chitinibacteraceae</taxon>
        <taxon>Iodobacter</taxon>
    </lineage>
</organism>
<reference evidence="3 5" key="2">
    <citation type="submission" date="2019-03" db="EMBL/GenBank/DDBJ databases">
        <title>Genomic Encyclopedia of Type Strains, Phase IV (KMG-IV): sequencing the most valuable type-strain genomes for metagenomic binning, comparative biology and taxonomic classification.</title>
        <authorList>
            <person name="Goeker M."/>
        </authorList>
    </citation>
    <scope>NUCLEOTIDE SEQUENCE [LARGE SCALE GENOMIC DNA]</scope>
    <source>
        <strain evidence="3 5">DSM 3764</strain>
    </source>
</reference>
<protein>
    <submittedName>
        <fullName evidence="2">Uncharacterized conserved protein</fullName>
    </submittedName>
</protein>
<evidence type="ECO:0000259" key="1">
    <source>
        <dbReference type="Pfam" id="PF12680"/>
    </source>
</evidence>
<dbReference type="InterPro" id="IPR032710">
    <property type="entry name" value="NTF2-like_dom_sf"/>
</dbReference>